<sequence>MAYKFHDNEELSCINSKNFDASILPPCESELRQHFKKTAYIANVWRNAHLRCPTELSLNECGWEENDGTYDFKWFEGDQLPASVNDVILEHEGNRNSDNTTETPTTESEQEDDDDDDETHVSDDDDDDEDDDYDQMMKRKIYTYI</sequence>
<accession>A0A0J7NJ84</accession>
<evidence type="ECO:0000313" key="2">
    <source>
        <dbReference type="EMBL" id="KMQ92560.1"/>
    </source>
</evidence>
<protein>
    <submittedName>
        <fullName evidence="2">Uncharacterized protein</fullName>
    </submittedName>
</protein>
<dbReference type="PaxDb" id="67767-A0A0J7NJ84"/>
<feature type="compositionally biased region" description="Acidic residues" evidence="1">
    <location>
        <begin position="108"/>
        <end position="134"/>
    </location>
</feature>
<keyword evidence="3" id="KW-1185">Reference proteome</keyword>
<dbReference type="AlphaFoldDB" id="A0A0J7NJ84"/>
<reference evidence="2 3" key="1">
    <citation type="submission" date="2015-04" db="EMBL/GenBank/DDBJ databases">
        <title>Lasius niger genome sequencing.</title>
        <authorList>
            <person name="Konorov E.A."/>
            <person name="Nikitin M.A."/>
            <person name="Kirill M.V."/>
            <person name="Chang P."/>
        </authorList>
    </citation>
    <scope>NUCLEOTIDE SEQUENCE [LARGE SCALE GENOMIC DNA]</scope>
    <source>
        <tissue evidence="2">Whole</tissue>
    </source>
</reference>
<comment type="caution">
    <text evidence="2">The sequence shown here is derived from an EMBL/GenBank/DDBJ whole genome shotgun (WGS) entry which is preliminary data.</text>
</comment>
<dbReference type="Proteomes" id="UP000036403">
    <property type="component" value="Unassembled WGS sequence"/>
</dbReference>
<proteinExistence type="predicted"/>
<organism evidence="2 3">
    <name type="scientific">Lasius niger</name>
    <name type="common">Black garden ant</name>
    <dbReference type="NCBI Taxonomy" id="67767"/>
    <lineage>
        <taxon>Eukaryota</taxon>
        <taxon>Metazoa</taxon>
        <taxon>Ecdysozoa</taxon>
        <taxon>Arthropoda</taxon>
        <taxon>Hexapoda</taxon>
        <taxon>Insecta</taxon>
        <taxon>Pterygota</taxon>
        <taxon>Neoptera</taxon>
        <taxon>Endopterygota</taxon>
        <taxon>Hymenoptera</taxon>
        <taxon>Apocrita</taxon>
        <taxon>Aculeata</taxon>
        <taxon>Formicoidea</taxon>
        <taxon>Formicidae</taxon>
        <taxon>Formicinae</taxon>
        <taxon>Lasius</taxon>
        <taxon>Lasius</taxon>
    </lineage>
</organism>
<dbReference type="EMBL" id="LBMM01004332">
    <property type="protein sequence ID" value="KMQ92560.1"/>
    <property type="molecule type" value="Genomic_DNA"/>
</dbReference>
<name>A0A0J7NJ84_LASNI</name>
<gene>
    <name evidence="2" type="ORF">RF55_7437</name>
</gene>
<evidence type="ECO:0000256" key="1">
    <source>
        <dbReference type="SAM" id="MobiDB-lite"/>
    </source>
</evidence>
<evidence type="ECO:0000313" key="3">
    <source>
        <dbReference type="Proteomes" id="UP000036403"/>
    </source>
</evidence>
<feature type="region of interest" description="Disordered" evidence="1">
    <location>
        <begin position="85"/>
        <end position="135"/>
    </location>
</feature>
<feature type="compositionally biased region" description="Low complexity" evidence="1">
    <location>
        <begin position="97"/>
        <end position="107"/>
    </location>
</feature>
<dbReference type="OrthoDB" id="7699118at2759"/>